<protein>
    <submittedName>
        <fullName evidence="1">Uncharacterized protein</fullName>
    </submittedName>
</protein>
<reference evidence="1 2" key="1">
    <citation type="submission" date="2023-07" db="EMBL/GenBank/DDBJ databases">
        <title>Genomic Encyclopedia of Type Strains, Phase IV (KMG-IV): sequencing the most valuable type-strain genomes for metagenomic binning, comparative biology and taxonomic classification.</title>
        <authorList>
            <person name="Goeker M."/>
        </authorList>
    </citation>
    <scope>NUCLEOTIDE SEQUENCE [LARGE SCALE GENOMIC DNA]</scope>
    <source>
        <strain evidence="1 2">DSM 17723</strain>
    </source>
</reference>
<keyword evidence="2" id="KW-1185">Reference proteome</keyword>
<sequence>MNYSKMPLIQLHELCKKNDQLALNEYKRRWGADWPNVGIPAAVLIKHKIS</sequence>
<evidence type="ECO:0000313" key="2">
    <source>
        <dbReference type="Proteomes" id="UP001232245"/>
    </source>
</evidence>
<dbReference type="Proteomes" id="UP001232245">
    <property type="component" value="Unassembled WGS sequence"/>
</dbReference>
<dbReference type="RefSeq" id="WP_170944202.1">
    <property type="nucleotide sequence ID" value="NZ_CADEPK010000283.1"/>
</dbReference>
<gene>
    <name evidence="1" type="ORF">J2S02_004821</name>
</gene>
<evidence type="ECO:0000313" key="1">
    <source>
        <dbReference type="EMBL" id="MDQ0228438.1"/>
    </source>
</evidence>
<comment type="caution">
    <text evidence="1">The sequence shown here is derived from an EMBL/GenBank/DDBJ whole genome shotgun (WGS) entry which is preliminary data.</text>
</comment>
<dbReference type="EMBL" id="JAUSTZ010000021">
    <property type="protein sequence ID" value="MDQ0228438.1"/>
    <property type="molecule type" value="Genomic_DNA"/>
</dbReference>
<proteinExistence type="predicted"/>
<name>A0ABT9Z9Z7_9BACI</name>
<accession>A0ABT9Z9Z7</accession>
<organism evidence="1 2">
    <name type="scientific">Metabacillus niabensis</name>
    <dbReference type="NCBI Taxonomy" id="324854"/>
    <lineage>
        <taxon>Bacteria</taxon>
        <taxon>Bacillati</taxon>
        <taxon>Bacillota</taxon>
        <taxon>Bacilli</taxon>
        <taxon>Bacillales</taxon>
        <taxon>Bacillaceae</taxon>
        <taxon>Metabacillus</taxon>
    </lineage>
</organism>